<dbReference type="Proteomes" id="UP000270673">
    <property type="component" value="Chromosome"/>
</dbReference>
<protein>
    <submittedName>
        <fullName evidence="5">Alpha-2-macroglobulin</fullName>
    </submittedName>
</protein>
<dbReference type="Pfam" id="PF17962">
    <property type="entry name" value="bMG6"/>
    <property type="match status" value="1"/>
</dbReference>
<name>A0A3Q9IQU6_9BACT</name>
<dbReference type="Pfam" id="PF17972">
    <property type="entry name" value="bMG5"/>
    <property type="match status" value="1"/>
</dbReference>
<organism evidence="5 6">
    <name type="scientific">Butyricimonas faecalis</name>
    <dbReference type="NCBI Taxonomy" id="2093856"/>
    <lineage>
        <taxon>Bacteria</taxon>
        <taxon>Pseudomonadati</taxon>
        <taxon>Bacteroidota</taxon>
        <taxon>Bacteroidia</taxon>
        <taxon>Bacteroidales</taxon>
        <taxon>Odoribacteraceae</taxon>
        <taxon>Butyricimonas</taxon>
    </lineage>
</organism>
<dbReference type="SMART" id="SM01360">
    <property type="entry name" value="A2M"/>
    <property type="match status" value="1"/>
</dbReference>
<gene>
    <name evidence="5" type="ORF">D8S85_19390</name>
</gene>
<accession>A0A3Q9IQU6</accession>
<dbReference type="Pfam" id="PF11974">
    <property type="entry name" value="bMG3"/>
    <property type="match status" value="1"/>
</dbReference>
<dbReference type="Pfam" id="PF00207">
    <property type="entry name" value="A2M"/>
    <property type="match status" value="1"/>
</dbReference>
<keyword evidence="2" id="KW-0732">Signal</keyword>
<dbReference type="InterPro" id="IPR008930">
    <property type="entry name" value="Terpenoid_cyclase/PrenylTrfase"/>
</dbReference>
<dbReference type="InterPro" id="IPR041246">
    <property type="entry name" value="Bact_MG10"/>
</dbReference>
<dbReference type="InterPro" id="IPR051802">
    <property type="entry name" value="YfhM-like"/>
</dbReference>
<dbReference type="KEGG" id="buy:D8S85_19390"/>
<keyword evidence="6" id="KW-1185">Reference proteome</keyword>
<dbReference type="Gene3D" id="1.50.10.20">
    <property type="match status" value="1"/>
</dbReference>
<evidence type="ECO:0000313" key="5">
    <source>
        <dbReference type="EMBL" id="AZS31495.1"/>
    </source>
</evidence>
<dbReference type="PANTHER" id="PTHR40094:SF1">
    <property type="entry name" value="UBIQUITIN DOMAIN-CONTAINING PROTEIN"/>
    <property type="match status" value="1"/>
</dbReference>
<dbReference type="InterPro" id="IPR011625">
    <property type="entry name" value="A2M_N_BRD"/>
</dbReference>
<dbReference type="CDD" id="cd02891">
    <property type="entry name" value="A2M_like"/>
    <property type="match status" value="1"/>
</dbReference>
<dbReference type="InterPro" id="IPR001599">
    <property type="entry name" value="Macroglobln_a2"/>
</dbReference>
<dbReference type="SUPFAM" id="SSF48239">
    <property type="entry name" value="Terpenoid cyclases/Protein prenyltransferases"/>
    <property type="match status" value="1"/>
</dbReference>
<evidence type="ECO:0000313" key="6">
    <source>
        <dbReference type="Proteomes" id="UP000270673"/>
    </source>
</evidence>
<dbReference type="InterPro" id="IPR002890">
    <property type="entry name" value="MG2"/>
</dbReference>
<dbReference type="Gene3D" id="2.60.40.1930">
    <property type="match status" value="1"/>
</dbReference>
<dbReference type="PROSITE" id="PS51257">
    <property type="entry name" value="PROKAR_LIPOPROTEIN"/>
    <property type="match status" value="1"/>
</dbReference>
<dbReference type="InterPro" id="IPR041462">
    <property type="entry name" value="Bact_A2M_MG6"/>
</dbReference>
<dbReference type="GO" id="GO:0004866">
    <property type="term" value="F:endopeptidase inhibitor activity"/>
    <property type="evidence" value="ECO:0007669"/>
    <property type="project" value="InterPro"/>
</dbReference>
<dbReference type="RefSeq" id="WP_106482150.1">
    <property type="nucleotide sequence ID" value="NZ_CP032819.1"/>
</dbReference>
<dbReference type="InterPro" id="IPR021868">
    <property type="entry name" value="Alpha_2_Macroglob_MG3"/>
</dbReference>
<feature type="domain" description="Alpha-2-macroglobulin" evidence="4">
    <location>
        <begin position="1173"/>
        <end position="1261"/>
    </location>
</feature>
<evidence type="ECO:0000256" key="2">
    <source>
        <dbReference type="ARBA" id="ARBA00022729"/>
    </source>
</evidence>
<evidence type="ECO:0000259" key="4">
    <source>
        <dbReference type="SMART" id="SM01360"/>
    </source>
</evidence>
<evidence type="ECO:0000259" key="3">
    <source>
        <dbReference type="SMART" id="SM01359"/>
    </source>
</evidence>
<reference evidence="5 6" key="1">
    <citation type="submission" date="2018-10" db="EMBL/GenBank/DDBJ databases">
        <title>Butyricimonas faecalis sp. nov., isolated from human faeces and emended description of the genus Butyricimonas.</title>
        <authorList>
            <person name="Le Roy T."/>
            <person name="Van der Smissen P."/>
            <person name="Paquot A."/>
            <person name="Delzenne N."/>
            <person name="Muccioli G."/>
            <person name="Collet J.-F."/>
            <person name="Cani P.D."/>
        </authorList>
    </citation>
    <scope>NUCLEOTIDE SEQUENCE [LARGE SCALE GENOMIC DNA]</scope>
    <source>
        <strain evidence="5 6">H184</strain>
    </source>
</reference>
<dbReference type="EMBL" id="CP032819">
    <property type="protein sequence ID" value="AZS31495.1"/>
    <property type="molecule type" value="Genomic_DNA"/>
</dbReference>
<dbReference type="Pfam" id="PF07703">
    <property type="entry name" value="A2M_BRD"/>
    <property type="match status" value="1"/>
</dbReference>
<dbReference type="Pfam" id="PF17973">
    <property type="entry name" value="bMG10"/>
    <property type="match status" value="1"/>
</dbReference>
<dbReference type="SMART" id="SM01359">
    <property type="entry name" value="A2M_N_2"/>
    <property type="match status" value="1"/>
</dbReference>
<dbReference type="OrthoDB" id="9767116at2"/>
<sequence>MKTALQKFWIAILAVVSFVACESKETMTPEEAAGWVAAYSPERIDIDATIRIEATKTLFEHIDTLRSLDNVFRFTPSVKGSAHYVNGGKVIEFIPEQGGLELGEQYNCRVGISSLTGIDSLKDFSFYFVVERREAQLTDLHVSIDPDNVEQVIVTGKMLFSSEPGEQSTDASFLDCNVNDAKSAIRTTDEKSCYAFTITSIKRKSDDFIMQIKYNPRGEFSMATSSVVIPGLSEFKLLSAKRCEAVQPYINLEFSAPLASEQELDGLITIDDVDAVRIERRGTNVKVYYPVNGLTDIVLRVSELIRTNDGRTLQGDIEQHFEQKVIAPAIEIPISGTILPDGSNLTFPFRAVNLVAVDVEVIKIYTDNVLTFLQENEINATYGLRRVGRLIYKQTVRLDKDEKLNLHQWQNFSIDLKNLFRQERGAIYNIRLSFRKAYSLYDKVKIGEIDINSGLTRSDRDEWDKKYADINRMPADYDWYNYNWRERDDPSKESYYMTMDHMPEYNLMASDLGLIVKRADSDKLWCTVSNLMTANAMSGVRVIAYNYQMREIGSAYTDEKGFADFIVDGNPFVVTASNGVSKTYLKINGGHELSTSCFDVGGKNIPQGIKGFVYGERGVWRPGDDIYLTLIVEDKQKALPKNHPVIMELYTPEGQLYDRQTLTQSVDGIYVFQTATTDDAPTGSWDACFKVGGQTFHYTVRVETIKPNRLKINISSPEVLYSGKPENIGIEAHWLTGPVAAGLKVNVEMLFYNNPQPFERYNDYLFSNPLYTNSHSKQNVLSCQLDSLGKCSNAYFLPIAENAPGMMQANLIARVAEAGGDESLTSRSVRYSPYVSYVGVNLQDREFETDCDLHFPVITLDAEGRFIERNLTYKIYHLNWSWWWEGSANDLNKYVQSTTAEVVASGRVVTTQGKGEITFRVDYPSWGKYLIYVKDSISTHASGGVVYIDRLDWRGHSAKSDPTAATMLSFSLDKRNYEVGEYATVYFPKSADSRVLLSIENGSHVLSREWVRTSPKEETAHRILITKEMAPNFYIHASLLQPHAQTANDLPIRMYGVEGAEVVDRRTILHPVIEVADEILPQQEFLIKVREQDDKPMSYTLAIVDEGLLDITAFKTPQPWPAMNECEALGVKTWDMYEDVIGAYAGKFTSILSIGGDEALRRAVGKEKRFNPVVKFLGPFTLNKGTKTHKITLPMYVGSVRVMIVAAKNGSYGNADKTVTVRSPLMLLTTMPRQLACGNRINVPINLFALEEGVKDVQVTMNVEGPLSVVGEESKQVTFTRPSEKLVNFELVCDDVRSGQAKIEITAVGGGQNAMETIYIDIANPLPDVIASQSVTLEGGEKYRFDCSDFKSGEAQLTLATMPTIDFGGAFSFVENYSHYCTEQLSARALYMLYARKFLGVEEQKCAEKALSSLLKTITSRQLSSGGFAYWPGNNEAHDWVTSMVGEVLTEARRQGFAVSTQCYDRWKEYQNVSARRYRHTITHAKDLKQAYRLYTLVLAGEQPTAAMNKFRESKSISRQALLRLAATYSLVGRSDIATKLLEKYDATPIVNGTYETFWSTLRDEAMALEAWLLVGDKVKAFEVAQDIANNFSAIYSSTQEVAFVCIAMSRMGDMVGNSSSQVAITEGDESTKIIRNLRGVQQFDLTPANGFIEVENQGEEAVSLSLMLKRKPYATEVVKPDAKGVEIDVQYTDLVGNAISIDKLRQGQEFLAKIKVNMKANNTQSMALTYTVPSGWEIWNERLVGGNADAVATYIDVRDDRICWYFSGESGKSKCFTVRLRAAYTGVFVLPPTICEDMYNPACRANTPNSKTSVVQ</sequence>
<dbReference type="InterPro" id="IPR041203">
    <property type="entry name" value="Bact_A2M_MG5"/>
</dbReference>
<proteinExistence type="inferred from homology"/>
<evidence type="ECO:0000256" key="1">
    <source>
        <dbReference type="ARBA" id="ARBA00010556"/>
    </source>
</evidence>
<dbReference type="PANTHER" id="PTHR40094">
    <property type="entry name" value="ALPHA-2-MACROGLOBULIN HOMOLOG"/>
    <property type="match status" value="1"/>
</dbReference>
<comment type="similarity">
    <text evidence="1">Belongs to the protease inhibitor I39 (alpha-2-macroglobulin) family. Bacterial alpha-2-macroglobulin subfamily.</text>
</comment>
<feature type="domain" description="Alpha-2-macroglobulin bait region" evidence="3">
    <location>
        <begin position="968"/>
        <end position="1111"/>
    </location>
</feature>
<dbReference type="Pfam" id="PF01835">
    <property type="entry name" value="MG2"/>
    <property type="match status" value="1"/>
</dbReference>